<evidence type="ECO:0000313" key="3">
    <source>
        <dbReference type="Proteomes" id="UP000013827"/>
    </source>
</evidence>
<protein>
    <submittedName>
        <fullName evidence="2">Uncharacterized protein</fullName>
    </submittedName>
</protein>
<sequence>IARACAHQRATRPSNSARSTRTSSTPCSRSTPSACWPRRVSFASRRVSRRTTARACSSSAAPCSRRRGTRLRPQTGSRGRGRGSSCSCRWGSTIARRNARVPPRWRRCRARRTRARWVEEGWRKG</sequence>
<accession>A0A0D3I149</accession>
<proteinExistence type="predicted"/>
<dbReference type="AlphaFoldDB" id="A0A0D3I149"/>
<dbReference type="Proteomes" id="UP000013827">
    <property type="component" value="Unassembled WGS sequence"/>
</dbReference>
<organism evidence="2 3">
    <name type="scientific">Emiliania huxleyi (strain CCMP1516)</name>
    <dbReference type="NCBI Taxonomy" id="280463"/>
    <lineage>
        <taxon>Eukaryota</taxon>
        <taxon>Haptista</taxon>
        <taxon>Haptophyta</taxon>
        <taxon>Prymnesiophyceae</taxon>
        <taxon>Isochrysidales</taxon>
        <taxon>Noelaerhabdaceae</taxon>
        <taxon>Emiliania</taxon>
    </lineage>
</organism>
<evidence type="ECO:0000256" key="1">
    <source>
        <dbReference type="SAM" id="MobiDB-lite"/>
    </source>
</evidence>
<feature type="compositionally biased region" description="Low complexity" evidence="1">
    <location>
        <begin position="53"/>
        <end position="63"/>
    </location>
</feature>
<reference evidence="3" key="1">
    <citation type="journal article" date="2013" name="Nature">
        <title>Pan genome of the phytoplankton Emiliania underpins its global distribution.</title>
        <authorList>
            <person name="Read B.A."/>
            <person name="Kegel J."/>
            <person name="Klute M.J."/>
            <person name="Kuo A."/>
            <person name="Lefebvre S.C."/>
            <person name="Maumus F."/>
            <person name="Mayer C."/>
            <person name="Miller J."/>
            <person name="Monier A."/>
            <person name="Salamov A."/>
            <person name="Young J."/>
            <person name="Aguilar M."/>
            <person name="Claverie J.M."/>
            <person name="Frickenhaus S."/>
            <person name="Gonzalez K."/>
            <person name="Herman E.K."/>
            <person name="Lin Y.C."/>
            <person name="Napier J."/>
            <person name="Ogata H."/>
            <person name="Sarno A.F."/>
            <person name="Shmutz J."/>
            <person name="Schroeder D."/>
            <person name="de Vargas C."/>
            <person name="Verret F."/>
            <person name="von Dassow P."/>
            <person name="Valentin K."/>
            <person name="Van de Peer Y."/>
            <person name="Wheeler G."/>
            <person name="Dacks J.B."/>
            <person name="Delwiche C.F."/>
            <person name="Dyhrman S.T."/>
            <person name="Glockner G."/>
            <person name="John U."/>
            <person name="Richards T."/>
            <person name="Worden A.Z."/>
            <person name="Zhang X."/>
            <person name="Grigoriev I.V."/>
            <person name="Allen A.E."/>
            <person name="Bidle K."/>
            <person name="Borodovsky M."/>
            <person name="Bowler C."/>
            <person name="Brownlee C."/>
            <person name="Cock J.M."/>
            <person name="Elias M."/>
            <person name="Gladyshev V.N."/>
            <person name="Groth M."/>
            <person name="Guda C."/>
            <person name="Hadaegh A."/>
            <person name="Iglesias-Rodriguez M.D."/>
            <person name="Jenkins J."/>
            <person name="Jones B.M."/>
            <person name="Lawson T."/>
            <person name="Leese F."/>
            <person name="Lindquist E."/>
            <person name="Lobanov A."/>
            <person name="Lomsadze A."/>
            <person name="Malik S.B."/>
            <person name="Marsh M.E."/>
            <person name="Mackinder L."/>
            <person name="Mock T."/>
            <person name="Mueller-Roeber B."/>
            <person name="Pagarete A."/>
            <person name="Parker M."/>
            <person name="Probert I."/>
            <person name="Quesneville H."/>
            <person name="Raines C."/>
            <person name="Rensing S.A."/>
            <person name="Riano-Pachon D.M."/>
            <person name="Richier S."/>
            <person name="Rokitta S."/>
            <person name="Shiraiwa Y."/>
            <person name="Soanes D.M."/>
            <person name="van der Giezen M."/>
            <person name="Wahlund T.M."/>
            <person name="Williams B."/>
            <person name="Wilson W."/>
            <person name="Wolfe G."/>
            <person name="Wurch L.L."/>
        </authorList>
    </citation>
    <scope>NUCLEOTIDE SEQUENCE</scope>
</reference>
<dbReference type="HOGENOM" id="CLU_1998565_0_0_1"/>
<dbReference type="KEGG" id="ehx:EMIHUDRAFT_453733"/>
<dbReference type="PaxDb" id="2903-EOD04984"/>
<evidence type="ECO:0000313" key="2">
    <source>
        <dbReference type="EnsemblProtists" id="EOD04984"/>
    </source>
</evidence>
<name>A0A0D3I149_EMIH1</name>
<dbReference type="EnsemblProtists" id="EOD04984">
    <property type="protein sequence ID" value="EOD04984"/>
    <property type="gene ID" value="EMIHUDRAFT_453733"/>
</dbReference>
<feature type="compositionally biased region" description="Low complexity" evidence="1">
    <location>
        <begin position="11"/>
        <end position="35"/>
    </location>
</feature>
<keyword evidence="3" id="KW-1185">Reference proteome</keyword>
<feature type="region of interest" description="Disordered" evidence="1">
    <location>
        <begin position="1"/>
        <end position="35"/>
    </location>
</feature>
<feature type="region of interest" description="Disordered" evidence="1">
    <location>
        <begin position="51"/>
        <end position="86"/>
    </location>
</feature>
<dbReference type="RefSeq" id="XP_005757413.1">
    <property type="nucleotide sequence ID" value="XM_005757356.1"/>
</dbReference>
<reference evidence="2" key="2">
    <citation type="submission" date="2024-10" db="UniProtKB">
        <authorList>
            <consortium name="EnsemblProtists"/>
        </authorList>
    </citation>
    <scope>IDENTIFICATION</scope>
</reference>
<dbReference type="GeneID" id="17251156"/>